<dbReference type="SMART" id="SM00369">
    <property type="entry name" value="LRR_TYP"/>
    <property type="match status" value="3"/>
</dbReference>
<feature type="domain" description="NACHT" evidence="6">
    <location>
        <begin position="324"/>
        <end position="459"/>
    </location>
</feature>
<keyword evidence="2" id="KW-0677">Repeat</keyword>
<dbReference type="PRINTS" id="PR01719">
    <property type="entry name" value="MHCIIACTVATR"/>
</dbReference>
<dbReference type="GO" id="GO:0045944">
    <property type="term" value="P:positive regulation of transcription by RNA polymerase II"/>
    <property type="evidence" value="ECO:0007669"/>
    <property type="project" value="TreeGrafter"/>
</dbReference>
<dbReference type="Gene3D" id="3.40.50.300">
    <property type="entry name" value="P-loop containing nucleotide triphosphate hydrolases"/>
    <property type="match status" value="1"/>
</dbReference>
<dbReference type="FunFam" id="3.40.50.300:FF:001028">
    <property type="entry name" value="Class II major histocompatibility complex transactivator"/>
    <property type="match status" value="1"/>
</dbReference>
<reference evidence="7" key="1">
    <citation type="submission" date="2020-10" db="EMBL/GenBank/DDBJ databases">
        <title>Feather gene expression reveals the developmental basis of iridescence in African starlings.</title>
        <authorList>
            <person name="Rubenstein D.R."/>
        </authorList>
    </citation>
    <scope>NUCLEOTIDE SEQUENCE</scope>
    <source>
        <strain evidence="7">SS15</strain>
        <tissue evidence="7">Liver</tissue>
    </source>
</reference>
<dbReference type="InterPro" id="IPR003591">
    <property type="entry name" value="Leu-rich_rpt_typical-subtyp"/>
</dbReference>
<dbReference type="InterPro" id="IPR041267">
    <property type="entry name" value="NLRP_HD2"/>
</dbReference>
<evidence type="ECO:0000256" key="1">
    <source>
        <dbReference type="ARBA" id="ARBA00022614"/>
    </source>
</evidence>
<feature type="non-terminal residue" evidence="7">
    <location>
        <position position="1"/>
    </location>
</feature>
<dbReference type="GO" id="GO:0045345">
    <property type="term" value="P:positive regulation of MHC class I biosynthetic process"/>
    <property type="evidence" value="ECO:0007669"/>
    <property type="project" value="TreeGrafter"/>
</dbReference>
<dbReference type="InterPro" id="IPR032675">
    <property type="entry name" value="LRR_dom_sf"/>
</dbReference>
<dbReference type="PANTHER" id="PTHR47189">
    <property type="entry name" value="MHC CLASS II TRANSACTIVATOR"/>
    <property type="match status" value="1"/>
</dbReference>
<keyword evidence="1" id="KW-0433">Leucine-rich repeat</keyword>
<dbReference type="PANTHER" id="PTHR47189:SF1">
    <property type="entry name" value="MHC CLASS II TRANSACTIVATOR"/>
    <property type="match status" value="1"/>
</dbReference>
<dbReference type="EMBL" id="JADDUC010000126">
    <property type="protein sequence ID" value="KAG0117929.1"/>
    <property type="molecule type" value="Genomic_DNA"/>
</dbReference>
<dbReference type="Pfam" id="PF13516">
    <property type="entry name" value="LRR_6"/>
    <property type="match status" value="2"/>
</dbReference>
<proteinExistence type="predicted"/>
<keyword evidence="4" id="KW-0067">ATP-binding</keyword>
<dbReference type="Pfam" id="PF12799">
    <property type="entry name" value="LRR_4"/>
    <property type="match status" value="1"/>
</dbReference>
<dbReference type="GO" id="GO:0005524">
    <property type="term" value="F:ATP binding"/>
    <property type="evidence" value="ECO:0007669"/>
    <property type="project" value="UniProtKB-KW"/>
</dbReference>
<organism evidence="7">
    <name type="scientific">Lamprotornis superbus</name>
    <dbReference type="NCBI Taxonomy" id="245042"/>
    <lineage>
        <taxon>Eukaryota</taxon>
        <taxon>Metazoa</taxon>
        <taxon>Chordata</taxon>
        <taxon>Craniata</taxon>
        <taxon>Vertebrata</taxon>
        <taxon>Euteleostomi</taxon>
        <taxon>Archelosauria</taxon>
        <taxon>Archosauria</taxon>
        <taxon>Dinosauria</taxon>
        <taxon>Saurischia</taxon>
        <taxon>Theropoda</taxon>
        <taxon>Coelurosauria</taxon>
        <taxon>Aves</taxon>
        <taxon>Neognathae</taxon>
        <taxon>Neoaves</taxon>
        <taxon>Telluraves</taxon>
        <taxon>Australaves</taxon>
        <taxon>Passeriformes</taxon>
        <taxon>Sturnidae</taxon>
        <taxon>Lamprotornis</taxon>
    </lineage>
</organism>
<sequence length="1637" mass="185746">MDPKLVKKKMTKRQTMDSIFVPENGYLDLLHSDIDPLHLCTFFDPKSSGDEEDDFSTDLEVDANNYEQVNNVDFPYESGDGFYPCSNTTDAYAKIAELVEYVLKDQQEKQVEDIFGNLILDDIAAENTEKFPDIKVQTCLKRTFLGSAAESYCDASEPKYKKIVEDPAASAGNGSFFPMHLNSHPVSCTSLTNQHLSFSVPAAHGLERSLIIPDLEKFQEVQDSIIPSEEPFKRPEQVETFCSSLKDYFRDTCKSVTMEQEVNLDHLFIDGTLVQSQTETKTGKNSAKAMEKELVTCSLQEKEKIAIDRSQIFQIPQRKDLETKVIVVLGKAGMGKSIIIQKICQDWSNGEFPQFEFVFWFDCKQISLPEKQYSLKELLLEFFVKPQEGSKEIFEYILQNPNKVLLIFDGFKGLHDHENFPRCSASQSEKDLCSIKELLSGLIQKKILSGCTLLFTARPKDKLYQYMSKVDKIIEMVGFSPQQRELYITKYFEESSYCDSALKLIRGCEYLFSHCYSPVMCRFVCFLCERVLEMGEKSLPSTLTEVFLKYFQQKILQTDVTTTKYQESLATLARLAWCLGEKHQSAMKSDLIPSEEVKEFALKYGFFLPFAFPRHSDSEEEEFGSTFSDFVIQNFLCALHLLLAEEFKDRNLTKYLSFLSKKKKPFNWLDLMPRFLAGLVFLQDDAYFWSLSNEDEKQSTKKQKTLLKYIKRLQINTLCPERLLELLHCVYETQNNYLLQHVALRIEPNLSFLGIVLTPPDVHVLHSILQRSRKEFSLDLRNSSIDMQGLQALLSLKNVTSFRASLSDTVELWKSLELTKDYELLKASTEKFVLDPFKAMTMKDISDLSNLVEMQEKMRNCVQEASGCTSYEIPAIRNLRKLEFALGPACGLQGLLKLVKILAAFPSLQHLDLDALSENGIGDEGAKSLSEVFPTLTSLETLNLSQNKITDLGAENLATALPSLSSLKTLSLYNNNICDFGAENLAKVLPALRSLRVLDVQYNKITAVGAQQLTDSLRKCPHIKNLLMWNPTIPYGVLEHLQQLDSRISNKPWPPETMRFVSVGAVDSRLTGSSHSNSIHVSMGKIGDGALEWHRSMPHQAPFPCTHLASSTSLAPELADFKSSTAACLTMQLYPYSTQSKTLPPTFLVLSVIVWFSQTATFTSLILPAQFQGSLKWPGNKLQCDHQLHEACFAWAWPWNGCSCQWLPGPCSKPSFCMTPALSAVITRCGLSCLYGTDLATGVIKKRGGCPLCFPVFLLLYESNPSKRLGEKKRSNDKKGIETSSTLLLKFQCLHNLDSRDVDKFKKEGMKEGLFVVSESRESDIMLMETTVCEGDRRVLLALNSSVGWKWRNNSFLTGTISTNSDKLNHVLKKVYVGPRKTSEAISVNTELTIIEAAGMPPAVAKFSLYCISTKWALEHKLDKFLNLGLCGTKHLSVFKDPEPHLMKALLEKRYLLFMRRISYLLAMSAIWNYLQKNNSNTTASFFMEKMLALIRSVESQVFECWILITEDIHRNSSYEKIQAMKYFSAAYLPVCLQSLPPIMLRNLDIILLLLSLFKALLLLPKQKTQLQIRALFCLLCYYRTGISFLEYRACVLFVQLKKQETTTKNHSKLPKKTQKPKKPDQANARATIKMGR</sequence>
<dbReference type="GO" id="GO:0045348">
    <property type="term" value="P:positive regulation of MHC class II biosynthetic process"/>
    <property type="evidence" value="ECO:0007669"/>
    <property type="project" value="TreeGrafter"/>
</dbReference>
<dbReference type="InterPro" id="IPR008095">
    <property type="entry name" value="MHC_II_transact"/>
</dbReference>
<evidence type="ECO:0000256" key="2">
    <source>
        <dbReference type="ARBA" id="ARBA00022737"/>
    </source>
</evidence>
<dbReference type="InterPro" id="IPR027417">
    <property type="entry name" value="P-loop_NTPase"/>
</dbReference>
<evidence type="ECO:0000313" key="7">
    <source>
        <dbReference type="EMBL" id="KAG0117929.1"/>
    </source>
</evidence>
<dbReference type="PROSITE" id="PS50837">
    <property type="entry name" value="NACHT"/>
    <property type="match status" value="1"/>
</dbReference>
<evidence type="ECO:0000256" key="4">
    <source>
        <dbReference type="ARBA" id="ARBA00022840"/>
    </source>
</evidence>
<dbReference type="Gene3D" id="3.80.10.10">
    <property type="entry name" value="Ribonuclease Inhibitor"/>
    <property type="match status" value="2"/>
</dbReference>
<accession>A0A835NNJ8</accession>
<dbReference type="InterPro" id="IPR025875">
    <property type="entry name" value="Leu-rich_rpt_4"/>
</dbReference>
<evidence type="ECO:0000256" key="5">
    <source>
        <dbReference type="SAM" id="MobiDB-lite"/>
    </source>
</evidence>
<dbReference type="InterPro" id="IPR007111">
    <property type="entry name" value="NACHT_NTPase"/>
</dbReference>
<dbReference type="Pfam" id="PF05729">
    <property type="entry name" value="NACHT"/>
    <property type="match status" value="1"/>
</dbReference>
<evidence type="ECO:0000259" key="6">
    <source>
        <dbReference type="PROSITE" id="PS50837"/>
    </source>
</evidence>
<dbReference type="InterPro" id="IPR001611">
    <property type="entry name" value="Leu-rich_rpt"/>
</dbReference>
<gene>
    <name evidence="7" type="ORF">IHE44_002125</name>
</gene>
<comment type="caution">
    <text evidence="7">The sequence shown here is derived from an EMBL/GenBank/DDBJ whole genome shotgun (WGS) entry which is preliminary data.</text>
</comment>
<feature type="compositionally biased region" description="Basic residues" evidence="5">
    <location>
        <begin position="1610"/>
        <end position="1621"/>
    </location>
</feature>
<dbReference type="GO" id="GO:0009966">
    <property type="term" value="P:regulation of signal transduction"/>
    <property type="evidence" value="ECO:0007669"/>
    <property type="project" value="UniProtKB-ARBA"/>
</dbReference>
<dbReference type="OrthoDB" id="120976at2759"/>
<dbReference type="PROSITE" id="PS51450">
    <property type="entry name" value="LRR"/>
    <property type="match status" value="1"/>
</dbReference>
<dbReference type="SUPFAM" id="SSF52540">
    <property type="entry name" value="P-loop containing nucleoside triphosphate hydrolases"/>
    <property type="match status" value="1"/>
</dbReference>
<dbReference type="SUPFAM" id="SSF52047">
    <property type="entry name" value="RNI-like"/>
    <property type="match status" value="1"/>
</dbReference>
<dbReference type="Pfam" id="PF17776">
    <property type="entry name" value="NLRC4_HD2"/>
    <property type="match status" value="1"/>
</dbReference>
<name>A0A835NNJ8_9PASS</name>
<keyword evidence="3" id="KW-0547">Nucleotide-binding</keyword>
<dbReference type="SMART" id="SM00368">
    <property type="entry name" value="LRR_RI"/>
    <property type="match status" value="4"/>
</dbReference>
<evidence type="ECO:0000256" key="3">
    <source>
        <dbReference type="ARBA" id="ARBA00022741"/>
    </source>
</evidence>
<protein>
    <submittedName>
        <fullName evidence="7">MHC class II transactivator</fullName>
    </submittedName>
</protein>
<feature type="region of interest" description="Disordered" evidence="5">
    <location>
        <begin position="1609"/>
        <end position="1637"/>
    </location>
</feature>